<dbReference type="PANTHER" id="PTHR10545">
    <property type="entry name" value="DIAMINE N-ACETYLTRANSFERASE"/>
    <property type="match status" value="1"/>
</dbReference>
<evidence type="ECO:0000259" key="4">
    <source>
        <dbReference type="PROSITE" id="PS51186"/>
    </source>
</evidence>
<dbReference type="EMBL" id="AZAJ01000001">
    <property type="protein sequence ID" value="ETA66886.1"/>
    <property type="molecule type" value="Genomic_DNA"/>
</dbReference>
<protein>
    <submittedName>
        <fullName evidence="5">Acetyltransferase</fullName>
    </submittedName>
</protein>
<accession>W9DTX7</accession>
<dbReference type="Proteomes" id="UP000019483">
    <property type="component" value="Unassembled WGS sequence"/>
</dbReference>
<dbReference type="STRING" id="1090322.MettiDRAFT_0289"/>
<dbReference type="Pfam" id="PF00583">
    <property type="entry name" value="Acetyltransf_1"/>
    <property type="match status" value="1"/>
</dbReference>
<keyword evidence="6" id="KW-1185">Reference proteome</keyword>
<dbReference type="OrthoDB" id="87545at2157"/>
<dbReference type="AlphaFoldDB" id="W9DTX7"/>
<dbReference type="PANTHER" id="PTHR10545:SF29">
    <property type="entry name" value="GH14572P-RELATED"/>
    <property type="match status" value="1"/>
</dbReference>
<evidence type="ECO:0000256" key="1">
    <source>
        <dbReference type="ARBA" id="ARBA00008694"/>
    </source>
</evidence>
<evidence type="ECO:0000313" key="6">
    <source>
        <dbReference type="Proteomes" id="UP000019483"/>
    </source>
</evidence>
<evidence type="ECO:0000313" key="5">
    <source>
        <dbReference type="EMBL" id="ETA66886.1"/>
    </source>
</evidence>
<feature type="domain" description="N-acetyltransferase" evidence="4">
    <location>
        <begin position="11"/>
        <end position="167"/>
    </location>
</feature>
<sequence>MKDENDLRCEITVRHTDENDIPLIMNLVRSLADFEDLSDHVLSTEETLHEALFGERVYAEAIIAEIDRKPAGFIIFFHNFSSFTGKPGLYIEDIFVYPEYRSKGVGKALMVHCGKIARERNCGRLEWSVLDWNPARKFYEHMGGEHQKEWLLYRLDERGIDELAERR</sequence>
<dbReference type="FunFam" id="3.40.630.30:FF:000064">
    <property type="entry name" value="GNAT family acetyltransferase"/>
    <property type="match status" value="1"/>
</dbReference>
<dbReference type="InterPro" id="IPR051016">
    <property type="entry name" value="Diverse_Substrate_AcTransf"/>
</dbReference>
<dbReference type="Gene3D" id="3.40.630.30">
    <property type="match status" value="1"/>
</dbReference>
<evidence type="ECO:0000256" key="3">
    <source>
        <dbReference type="ARBA" id="ARBA00023315"/>
    </source>
</evidence>
<dbReference type="SUPFAM" id="SSF55729">
    <property type="entry name" value="Acyl-CoA N-acyltransferases (Nat)"/>
    <property type="match status" value="1"/>
</dbReference>
<name>W9DTX7_METTI</name>
<dbReference type="PROSITE" id="PS51186">
    <property type="entry name" value="GNAT"/>
    <property type="match status" value="1"/>
</dbReference>
<reference evidence="5 6" key="1">
    <citation type="submission" date="2013-08" db="EMBL/GenBank/DDBJ databases">
        <authorList>
            <consortium name="DOE Joint Genome Institute"/>
            <person name="Eisen J."/>
            <person name="Huntemann M."/>
            <person name="Han J."/>
            <person name="Chen A."/>
            <person name="Kyrpides N."/>
            <person name="Mavromatis K."/>
            <person name="Markowitz V."/>
            <person name="Palaniappan K."/>
            <person name="Ivanova N."/>
            <person name="Schaumberg A."/>
            <person name="Pati A."/>
            <person name="Liolios K."/>
            <person name="Nordberg H.P."/>
            <person name="Cantor M.N."/>
            <person name="Hua S.X."/>
            <person name="Woyke T."/>
        </authorList>
    </citation>
    <scope>NUCLEOTIDE SEQUENCE [LARGE SCALE GENOMIC DNA]</scope>
    <source>
        <strain evidence="5 6">DSM 2278</strain>
    </source>
</reference>
<keyword evidence="3" id="KW-0012">Acyltransferase</keyword>
<dbReference type="InterPro" id="IPR016181">
    <property type="entry name" value="Acyl_CoA_acyltransferase"/>
</dbReference>
<dbReference type="GO" id="GO:0008080">
    <property type="term" value="F:N-acetyltransferase activity"/>
    <property type="evidence" value="ECO:0007669"/>
    <property type="project" value="UniProtKB-ARBA"/>
</dbReference>
<dbReference type="CDD" id="cd04301">
    <property type="entry name" value="NAT_SF"/>
    <property type="match status" value="1"/>
</dbReference>
<gene>
    <name evidence="5" type="ORF">MettiDRAFT_0289</name>
</gene>
<evidence type="ECO:0000256" key="2">
    <source>
        <dbReference type="ARBA" id="ARBA00022679"/>
    </source>
</evidence>
<dbReference type="InterPro" id="IPR000182">
    <property type="entry name" value="GNAT_dom"/>
</dbReference>
<keyword evidence="2 5" id="KW-0808">Transferase</keyword>
<dbReference type="RefSeq" id="WP_023844022.1">
    <property type="nucleotide sequence ID" value="NZ_AZAJ01000001.1"/>
</dbReference>
<proteinExistence type="inferred from homology"/>
<comment type="caution">
    <text evidence="5">The sequence shown here is derived from an EMBL/GenBank/DDBJ whole genome shotgun (WGS) entry which is preliminary data.</text>
</comment>
<organism evidence="5 6">
    <name type="scientific">Methanolobus tindarius DSM 2278</name>
    <dbReference type="NCBI Taxonomy" id="1090322"/>
    <lineage>
        <taxon>Archaea</taxon>
        <taxon>Methanobacteriati</taxon>
        <taxon>Methanobacteriota</taxon>
        <taxon>Stenosarchaea group</taxon>
        <taxon>Methanomicrobia</taxon>
        <taxon>Methanosarcinales</taxon>
        <taxon>Methanosarcinaceae</taxon>
        <taxon>Methanolobus</taxon>
    </lineage>
</organism>
<comment type="similarity">
    <text evidence="1">Belongs to the acetyltransferase family.</text>
</comment>